<evidence type="ECO:0000313" key="3">
    <source>
        <dbReference type="Proteomes" id="UP000289323"/>
    </source>
</evidence>
<evidence type="ECO:0000313" key="2">
    <source>
        <dbReference type="EMBL" id="SPQ21127.1"/>
    </source>
</evidence>
<evidence type="ECO:0000256" key="1">
    <source>
        <dbReference type="SAM" id="MobiDB-lite"/>
    </source>
</evidence>
<sequence>MRRPRFRRSSSRFSITEYTLHIPPSPTQMSLRRRDTGFPEPFCGSRNTSLPHPEANLSPDACITEDDVNPARALLRHRMTFMARQELRNGSSGSHYRNVSTSSSSENGGLTGELPTPDALMSPKDADSIESSSDRTSSRDPDSPPQHGSEFGHRRVESRDSLGSPGGRRRSGSLLSRLIHKHR</sequence>
<feature type="compositionally biased region" description="Basic and acidic residues" evidence="1">
    <location>
        <begin position="124"/>
        <end position="142"/>
    </location>
</feature>
<proteinExistence type="predicted"/>
<feature type="region of interest" description="Disordered" evidence="1">
    <location>
        <begin position="86"/>
        <end position="183"/>
    </location>
</feature>
<dbReference type="EMBL" id="OUUZ01000008">
    <property type="protein sequence ID" value="SPQ21127.1"/>
    <property type="molecule type" value="Genomic_DNA"/>
</dbReference>
<accession>A0A3S4D318</accession>
<dbReference type="AlphaFoldDB" id="A0A3S4D318"/>
<protein>
    <submittedName>
        <fullName evidence="2">83f7b988-4477-469b-a237-9940947ac506</fullName>
    </submittedName>
</protein>
<reference evidence="2 3" key="1">
    <citation type="submission" date="2018-04" db="EMBL/GenBank/DDBJ databases">
        <authorList>
            <person name="Huttner S."/>
            <person name="Dainat J."/>
        </authorList>
    </citation>
    <scope>NUCLEOTIDE SEQUENCE [LARGE SCALE GENOMIC DNA]</scope>
</reference>
<organism evidence="2 3">
    <name type="scientific">Thermothielavioides terrestris</name>
    <dbReference type="NCBI Taxonomy" id="2587410"/>
    <lineage>
        <taxon>Eukaryota</taxon>
        <taxon>Fungi</taxon>
        <taxon>Dikarya</taxon>
        <taxon>Ascomycota</taxon>
        <taxon>Pezizomycotina</taxon>
        <taxon>Sordariomycetes</taxon>
        <taxon>Sordariomycetidae</taxon>
        <taxon>Sordariales</taxon>
        <taxon>Chaetomiaceae</taxon>
        <taxon>Thermothielavioides</taxon>
    </lineage>
</organism>
<feature type="compositionally biased region" description="Polar residues" evidence="1">
    <location>
        <begin position="88"/>
        <end position="108"/>
    </location>
</feature>
<dbReference type="Proteomes" id="UP000289323">
    <property type="component" value="Unassembled WGS sequence"/>
</dbReference>
<name>A0A3S4D318_9PEZI</name>
<gene>
    <name evidence="2" type="ORF">TT172_LOCUS3546</name>
</gene>
<feature type="compositionally biased region" description="Basic and acidic residues" evidence="1">
    <location>
        <begin position="150"/>
        <end position="160"/>
    </location>
</feature>